<dbReference type="EMBL" id="MT142443">
    <property type="protein sequence ID" value="QJA80956.1"/>
    <property type="molecule type" value="Genomic_DNA"/>
</dbReference>
<accession>A0A6M3KG79</accession>
<gene>
    <name evidence="3" type="ORF">MM415A00613_0003</name>
    <name evidence="2" type="ORF">MM415B00887_0031</name>
</gene>
<protein>
    <recommendedName>
        <fullName evidence="4">Holin</fullName>
    </recommendedName>
</protein>
<proteinExistence type="predicted"/>
<keyword evidence="1" id="KW-0472">Membrane</keyword>
<keyword evidence="1" id="KW-0812">Transmembrane</keyword>
<dbReference type="AlphaFoldDB" id="A0A6M3KG79"/>
<name>A0A6M3KG79_9ZZZZ</name>
<keyword evidence="1" id="KW-1133">Transmembrane helix</keyword>
<evidence type="ECO:0000313" key="2">
    <source>
        <dbReference type="EMBL" id="QJA61842.1"/>
    </source>
</evidence>
<dbReference type="EMBL" id="MT141454">
    <property type="protein sequence ID" value="QJA61842.1"/>
    <property type="molecule type" value="Genomic_DNA"/>
</dbReference>
<reference evidence="3" key="1">
    <citation type="submission" date="2020-03" db="EMBL/GenBank/DDBJ databases">
        <title>The deep terrestrial virosphere.</title>
        <authorList>
            <person name="Holmfeldt K."/>
            <person name="Nilsson E."/>
            <person name="Simone D."/>
            <person name="Lopez-Fernandez M."/>
            <person name="Wu X."/>
            <person name="de Brujin I."/>
            <person name="Lundin D."/>
            <person name="Andersson A."/>
            <person name="Bertilsson S."/>
            <person name="Dopson M."/>
        </authorList>
    </citation>
    <scope>NUCLEOTIDE SEQUENCE</scope>
    <source>
        <strain evidence="3">MM415A00613</strain>
        <strain evidence="2">MM415B00887</strain>
    </source>
</reference>
<evidence type="ECO:0000256" key="1">
    <source>
        <dbReference type="SAM" id="Phobius"/>
    </source>
</evidence>
<sequence length="166" mass="18469">MLTLISFLGGSAFRLIFGGVMDWMNKRQDHEQEMELQRLQSDLEERRHTRNLESIRLQAELKVTEVKVMGDIAEQKAAADAFVEAVKATNAKTGVRWVDAWNGIIRPAGATVSLAIWMISMLAAFVAAGLTLDAIHSALTEFDKTLISAFLGVFVGDRIHTHMNKK</sequence>
<feature type="transmembrane region" description="Helical" evidence="1">
    <location>
        <begin position="114"/>
        <end position="135"/>
    </location>
</feature>
<organism evidence="3">
    <name type="scientific">viral metagenome</name>
    <dbReference type="NCBI Taxonomy" id="1070528"/>
    <lineage>
        <taxon>unclassified sequences</taxon>
        <taxon>metagenomes</taxon>
        <taxon>organismal metagenomes</taxon>
    </lineage>
</organism>
<evidence type="ECO:0008006" key="4">
    <source>
        <dbReference type="Google" id="ProtNLM"/>
    </source>
</evidence>
<evidence type="ECO:0000313" key="3">
    <source>
        <dbReference type="EMBL" id="QJA80956.1"/>
    </source>
</evidence>